<protein>
    <recommendedName>
        <fullName evidence="2">MADF domain-containing protein</fullName>
    </recommendedName>
</protein>
<dbReference type="PANTHER" id="PTHR21505:SF12">
    <property type="entry name" value="MADF DOMAIN-CONTAINING PROTEIN-RELATED"/>
    <property type="match status" value="1"/>
</dbReference>
<gene>
    <name evidence="3" type="ORF">LSTR_LSTR004916</name>
</gene>
<dbReference type="FunCoup" id="A0A482XNC2">
    <property type="interactions" value="17"/>
</dbReference>
<dbReference type="OrthoDB" id="6629625at2759"/>
<dbReference type="SMART" id="SM00595">
    <property type="entry name" value="MADF"/>
    <property type="match status" value="1"/>
</dbReference>
<dbReference type="Proteomes" id="UP000291343">
    <property type="component" value="Unassembled WGS sequence"/>
</dbReference>
<dbReference type="Pfam" id="PF10545">
    <property type="entry name" value="MADF_DNA_bdg"/>
    <property type="match status" value="1"/>
</dbReference>
<comment type="caution">
    <text evidence="3">The sequence shown here is derived from an EMBL/GenBank/DDBJ whole genome shotgun (WGS) entry which is preliminary data.</text>
</comment>
<dbReference type="PROSITE" id="PS51029">
    <property type="entry name" value="MADF"/>
    <property type="match status" value="1"/>
</dbReference>
<dbReference type="PANTHER" id="PTHR21505">
    <property type="entry name" value="MADF DOMAIN-CONTAINING PROTEIN-RELATED"/>
    <property type="match status" value="1"/>
</dbReference>
<evidence type="ECO:0000313" key="3">
    <source>
        <dbReference type="EMBL" id="RZF47207.1"/>
    </source>
</evidence>
<proteinExistence type="predicted"/>
<evidence type="ECO:0000256" key="1">
    <source>
        <dbReference type="SAM" id="MobiDB-lite"/>
    </source>
</evidence>
<dbReference type="AlphaFoldDB" id="A0A482XNC2"/>
<evidence type="ECO:0000313" key="4">
    <source>
        <dbReference type="Proteomes" id="UP000291343"/>
    </source>
</evidence>
<sequence>MPRWSEQMTIKFVELYEEHELLWNAHDKHYTNKKARQSALEDIVDRMGIDGFTVDAAKNKIKSLRCTYNLEHQKILKSISYGAKPDEAYKPRIKWLSLMENVMSYANGFGDTLSIEVGDDEQPDILEIDTTELVSPSRSGSEPTTEPAPETTSYTEVHSRKRNASPPPSSNEKRLDFDKISETIAELKALNDCLTGTEPERHECDVFGNHISTQLKQLTPHSRILAEAEIQNILTKFRIADLQRAEDSIYR</sequence>
<feature type="compositionally biased region" description="Low complexity" evidence="1">
    <location>
        <begin position="139"/>
        <end position="156"/>
    </location>
</feature>
<reference evidence="3 4" key="1">
    <citation type="journal article" date="2017" name="Gigascience">
        <title>Genome sequence of the small brown planthopper, Laodelphax striatellus.</title>
        <authorList>
            <person name="Zhu J."/>
            <person name="Jiang F."/>
            <person name="Wang X."/>
            <person name="Yang P."/>
            <person name="Bao Y."/>
            <person name="Zhao W."/>
            <person name="Wang W."/>
            <person name="Lu H."/>
            <person name="Wang Q."/>
            <person name="Cui N."/>
            <person name="Li J."/>
            <person name="Chen X."/>
            <person name="Luo L."/>
            <person name="Yu J."/>
            <person name="Kang L."/>
            <person name="Cui F."/>
        </authorList>
    </citation>
    <scope>NUCLEOTIDE SEQUENCE [LARGE SCALE GENOMIC DNA]</scope>
    <source>
        <strain evidence="3">Lst14</strain>
    </source>
</reference>
<feature type="domain" description="MADF" evidence="2">
    <location>
        <begin position="11"/>
        <end position="101"/>
    </location>
</feature>
<accession>A0A482XNC2</accession>
<dbReference type="EMBL" id="QKKF02004629">
    <property type="protein sequence ID" value="RZF47207.1"/>
    <property type="molecule type" value="Genomic_DNA"/>
</dbReference>
<dbReference type="InParanoid" id="A0A482XNC2"/>
<evidence type="ECO:0000259" key="2">
    <source>
        <dbReference type="PROSITE" id="PS51029"/>
    </source>
</evidence>
<feature type="region of interest" description="Disordered" evidence="1">
    <location>
        <begin position="130"/>
        <end position="176"/>
    </location>
</feature>
<name>A0A482XNC2_LAOST</name>
<keyword evidence="4" id="KW-1185">Reference proteome</keyword>
<dbReference type="InterPro" id="IPR006578">
    <property type="entry name" value="MADF-dom"/>
</dbReference>
<organism evidence="3 4">
    <name type="scientific">Laodelphax striatellus</name>
    <name type="common">Small brown planthopper</name>
    <name type="synonym">Delphax striatella</name>
    <dbReference type="NCBI Taxonomy" id="195883"/>
    <lineage>
        <taxon>Eukaryota</taxon>
        <taxon>Metazoa</taxon>
        <taxon>Ecdysozoa</taxon>
        <taxon>Arthropoda</taxon>
        <taxon>Hexapoda</taxon>
        <taxon>Insecta</taxon>
        <taxon>Pterygota</taxon>
        <taxon>Neoptera</taxon>
        <taxon>Paraneoptera</taxon>
        <taxon>Hemiptera</taxon>
        <taxon>Auchenorrhyncha</taxon>
        <taxon>Fulgoroidea</taxon>
        <taxon>Delphacidae</taxon>
        <taxon>Criomorphinae</taxon>
        <taxon>Laodelphax</taxon>
    </lineage>
</organism>